<evidence type="ECO:0000256" key="1">
    <source>
        <dbReference type="SAM" id="Coils"/>
    </source>
</evidence>
<dbReference type="EMBL" id="BAAACG010000006">
    <property type="protein sequence ID" value="GAA0735756.1"/>
    <property type="molecule type" value="Genomic_DNA"/>
</dbReference>
<sequence>MYPDKIDKFTEKFNKLDNNTYVIEEKVNVTDGIYKGYLKHDNVSKTSVRVYTGSKLTGSKLENFILSTPSKMPWKLEIKIFSSISPVYITYETQGDTIEAEDINKVQGSIVNTQTALNREIDRATTSEDDIRDNLSKEINRAKDTESTLNDNINNENARATKAEKNINNNLNSEINRAKNRENVIECDLNNYKQSNDSEIQKLKEKDVHLDNVKSDKTYVYTELNKRYLKDQVFTKEEVLKKIQNVIGTAPEALDTLGEIARALNNNKDFAATMTSQLSKKVDKVQGKDLSDENFTNVEKIKLAGIQNNANRYVHPQNHPATVIVQDETHRFVSDVEKRVWNNKVNKSGDTITGSLNIIGIAADRPLVVRGISGCDGSSETPSELYFNYDSDLPVHFGTSIIVDPKRKIISATSDNTCKLNNKTYNYYLDYNNFTNKPDVYTKNESNNKFVTKGQLGDAGYGDMLKSVYDKNNNGKVDVSENAEKLGGKSPGDFAPSGYGLGTLCTQAGGDWNNYCYNTGFYMGQGLKNSPTKSDWYYMIIMVHRSDKTGWCSQMAINFGNAKMYIRNRVNGVWNEWDLILNDKNLTTWNDLKGV</sequence>
<name>A0ABN1JCC0_9CLOT</name>
<organism evidence="2 3">
    <name type="scientific">Clostridium oceanicum</name>
    <dbReference type="NCBI Taxonomy" id="1543"/>
    <lineage>
        <taxon>Bacteria</taxon>
        <taxon>Bacillati</taxon>
        <taxon>Bacillota</taxon>
        <taxon>Clostridia</taxon>
        <taxon>Eubacteriales</taxon>
        <taxon>Clostridiaceae</taxon>
        <taxon>Clostridium</taxon>
    </lineage>
</organism>
<dbReference type="CDD" id="cd19958">
    <property type="entry name" value="pyocin_knob"/>
    <property type="match status" value="1"/>
</dbReference>
<evidence type="ECO:0000313" key="3">
    <source>
        <dbReference type="Proteomes" id="UP001501510"/>
    </source>
</evidence>
<protein>
    <recommendedName>
        <fullName evidence="4">Tail fiber protein</fullName>
    </recommendedName>
</protein>
<evidence type="ECO:0008006" key="4">
    <source>
        <dbReference type="Google" id="ProtNLM"/>
    </source>
</evidence>
<accession>A0ABN1JCC0</accession>
<reference evidence="2 3" key="1">
    <citation type="journal article" date="2019" name="Int. J. Syst. Evol. Microbiol.">
        <title>The Global Catalogue of Microorganisms (GCM) 10K type strain sequencing project: providing services to taxonomists for standard genome sequencing and annotation.</title>
        <authorList>
            <consortium name="The Broad Institute Genomics Platform"/>
            <consortium name="The Broad Institute Genome Sequencing Center for Infectious Disease"/>
            <person name="Wu L."/>
            <person name="Ma J."/>
        </authorList>
    </citation>
    <scope>NUCLEOTIDE SEQUENCE [LARGE SCALE GENOMIC DNA]</scope>
    <source>
        <strain evidence="2 3">JCM 1407</strain>
    </source>
</reference>
<comment type="caution">
    <text evidence="2">The sequence shown here is derived from an EMBL/GenBank/DDBJ whole genome shotgun (WGS) entry which is preliminary data.</text>
</comment>
<dbReference type="Proteomes" id="UP001501510">
    <property type="component" value="Unassembled WGS sequence"/>
</dbReference>
<evidence type="ECO:0000313" key="2">
    <source>
        <dbReference type="EMBL" id="GAA0735756.1"/>
    </source>
</evidence>
<proteinExistence type="predicted"/>
<keyword evidence="1" id="KW-0175">Coiled coil</keyword>
<feature type="coiled-coil region" evidence="1">
    <location>
        <begin position="132"/>
        <end position="188"/>
    </location>
</feature>
<gene>
    <name evidence="2" type="ORF">GCM10008906_09860</name>
</gene>
<dbReference type="RefSeq" id="WP_343759442.1">
    <property type="nucleotide sequence ID" value="NZ_BAAACG010000006.1"/>
</dbReference>
<keyword evidence="3" id="KW-1185">Reference proteome</keyword>